<evidence type="ECO:0000259" key="6">
    <source>
        <dbReference type="PROSITE" id="PS51352"/>
    </source>
</evidence>
<dbReference type="GO" id="GO:0017004">
    <property type="term" value="P:cytochrome complex assembly"/>
    <property type="evidence" value="ECO:0007669"/>
    <property type="project" value="UniProtKB-KW"/>
</dbReference>
<dbReference type="InterPro" id="IPR036249">
    <property type="entry name" value="Thioredoxin-like_sf"/>
</dbReference>
<evidence type="ECO:0000256" key="3">
    <source>
        <dbReference type="ARBA" id="ARBA00023157"/>
    </source>
</evidence>
<evidence type="ECO:0000313" key="8">
    <source>
        <dbReference type="Proteomes" id="UP000742098"/>
    </source>
</evidence>
<reference evidence="7" key="1">
    <citation type="journal article" date="2021" name="PeerJ">
        <title>Extensive microbial diversity within the chicken gut microbiome revealed by metagenomics and culture.</title>
        <authorList>
            <person name="Gilroy R."/>
            <person name="Ravi A."/>
            <person name="Getino M."/>
            <person name="Pursley I."/>
            <person name="Horton D.L."/>
            <person name="Alikhan N.F."/>
            <person name="Baker D."/>
            <person name="Gharbi K."/>
            <person name="Hall N."/>
            <person name="Watson M."/>
            <person name="Adriaenssens E.M."/>
            <person name="Foster-Nyarko E."/>
            <person name="Jarju S."/>
            <person name="Secka A."/>
            <person name="Antonio M."/>
            <person name="Oren A."/>
            <person name="Chaudhuri R.R."/>
            <person name="La Ragione R."/>
            <person name="Hildebrand F."/>
            <person name="Pallen M.J."/>
        </authorList>
    </citation>
    <scope>NUCLEOTIDE SEQUENCE</scope>
    <source>
        <strain evidence="7">6966</strain>
    </source>
</reference>
<evidence type="ECO:0000256" key="2">
    <source>
        <dbReference type="ARBA" id="ARBA00022748"/>
    </source>
</evidence>
<feature type="signal peptide" evidence="5">
    <location>
        <begin position="1"/>
        <end position="21"/>
    </location>
</feature>
<keyword evidence="2" id="KW-0201">Cytochrome c-type biogenesis</keyword>
<dbReference type="GO" id="GO:0016209">
    <property type="term" value="F:antioxidant activity"/>
    <property type="evidence" value="ECO:0007669"/>
    <property type="project" value="InterPro"/>
</dbReference>
<feature type="domain" description="Thioredoxin" evidence="6">
    <location>
        <begin position="658"/>
        <end position="804"/>
    </location>
</feature>
<keyword evidence="5" id="KW-0732">Signal</keyword>
<dbReference type="PROSITE" id="PS51352">
    <property type="entry name" value="THIOREDOXIN_2"/>
    <property type="match status" value="2"/>
</dbReference>
<dbReference type="CDD" id="cd02947">
    <property type="entry name" value="TRX_family"/>
    <property type="match status" value="1"/>
</dbReference>
<comment type="caution">
    <text evidence="7">The sequence shown here is derived from an EMBL/GenBank/DDBJ whole genome shotgun (WGS) entry which is preliminary data.</text>
</comment>
<evidence type="ECO:0000256" key="4">
    <source>
        <dbReference type="ARBA" id="ARBA00023284"/>
    </source>
</evidence>
<evidence type="ECO:0000313" key="7">
    <source>
        <dbReference type="EMBL" id="HJF71463.1"/>
    </source>
</evidence>
<accession>A0A921H7B3</accession>
<dbReference type="GO" id="GO:0016491">
    <property type="term" value="F:oxidoreductase activity"/>
    <property type="evidence" value="ECO:0007669"/>
    <property type="project" value="InterPro"/>
</dbReference>
<comment type="subcellular location">
    <subcellularLocation>
        <location evidence="1">Cell envelope</location>
    </subcellularLocation>
</comment>
<name>A0A921H7B3_9BACT</name>
<dbReference type="Gene3D" id="3.40.30.10">
    <property type="entry name" value="Glutaredoxin"/>
    <property type="match status" value="2"/>
</dbReference>
<dbReference type="SUPFAM" id="SSF52833">
    <property type="entry name" value="Thioredoxin-like"/>
    <property type="match status" value="2"/>
</dbReference>
<dbReference type="PANTHER" id="PTHR42852">
    <property type="entry name" value="THIOL:DISULFIDE INTERCHANGE PROTEIN DSBE"/>
    <property type="match status" value="1"/>
</dbReference>
<keyword evidence="3" id="KW-1015">Disulfide bond</keyword>
<dbReference type="Proteomes" id="UP000742098">
    <property type="component" value="Unassembled WGS sequence"/>
</dbReference>
<proteinExistence type="predicted"/>
<evidence type="ECO:0000256" key="1">
    <source>
        <dbReference type="ARBA" id="ARBA00004196"/>
    </source>
</evidence>
<dbReference type="InterPro" id="IPR050553">
    <property type="entry name" value="Thioredoxin_ResA/DsbE_sf"/>
</dbReference>
<protein>
    <submittedName>
        <fullName evidence="7">Redoxin domain-containing protein</fullName>
    </submittedName>
</protein>
<dbReference type="CDD" id="cd02966">
    <property type="entry name" value="TlpA_like_family"/>
    <property type="match status" value="1"/>
</dbReference>
<dbReference type="InterPro" id="IPR013766">
    <property type="entry name" value="Thioredoxin_domain"/>
</dbReference>
<feature type="chain" id="PRO_5037617549" evidence="5">
    <location>
        <begin position="22"/>
        <end position="805"/>
    </location>
</feature>
<dbReference type="Pfam" id="PF00085">
    <property type="entry name" value="Thioredoxin"/>
    <property type="match status" value="1"/>
</dbReference>
<dbReference type="AlphaFoldDB" id="A0A921H7B3"/>
<dbReference type="PROSITE" id="PS00194">
    <property type="entry name" value="THIOREDOXIN_1"/>
    <property type="match status" value="2"/>
</dbReference>
<dbReference type="InterPro" id="IPR017937">
    <property type="entry name" value="Thioredoxin_CS"/>
</dbReference>
<dbReference type="EMBL" id="DYVS01000221">
    <property type="protein sequence ID" value="HJF71463.1"/>
    <property type="molecule type" value="Genomic_DNA"/>
</dbReference>
<evidence type="ECO:0000256" key="5">
    <source>
        <dbReference type="SAM" id="SignalP"/>
    </source>
</evidence>
<feature type="domain" description="Thioredoxin" evidence="6">
    <location>
        <begin position="15"/>
        <end position="136"/>
    </location>
</feature>
<dbReference type="GO" id="GO:0030313">
    <property type="term" value="C:cell envelope"/>
    <property type="evidence" value="ECO:0007669"/>
    <property type="project" value="UniProtKB-SubCell"/>
</dbReference>
<dbReference type="PANTHER" id="PTHR42852:SF6">
    <property type="entry name" value="THIOL:DISULFIDE INTERCHANGE PROTEIN DSBE"/>
    <property type="match status" value="1"/>
</dbReference>
<dbReference type="InterPro" id="IPR000866">
    <property type="entry name" value="AhpC/TSA"/>
</dbReference>
<sequence length="805" mass="93939">MKYRLILWAALLCGSLFRANAQGVEFRDLTFRQALEQAQKEGKLVFMDCYTSWCGPCKNMLNNVFTLPEAGEFMNAAFVCVKFDMEKGEGKELRKQFQVRAYPTFFIIRPDGTVQHRLAGGSQWERFRERVERGLNEKTSYHYLDACYQKGKLSPKQYPQYVQALKDASDGKQVEGICLEVFGKLNNKARCRKENWFLFDQEMKPTDIRFEYLVDHKDDFDRNVGKGIVDGKISSVYSEELTRLNSSKENEWPARIGEIAVQLGKIDFEGKQKIENLVNYEVAYLSKDVEGVLKSLEEYGSDLPQYVVMDLVFQYGFILREGTNEQIARYIRLGRQNESRALSPQMARLMREYMDRYESELNDRLTYAGIRGKVTRGRMDEVYLYKVEDGKECLIATSKVSRDGWYGFTFQPERKGFYTVGGKESLDRIRLYMQPGDRGEVNFPEDTIVITARNTPENLLLASWESLMIPVRERTDNLKYALFDYRDFFPYFMDFLPRAREFQEKITFRDEEFRRLVRQTIDFDLDYYAFRILNALKAGKETHKPSRPTPADYPVYYKTIVSKNKLSDASILEQPYGYDYLQRYTTFACGGDKASIPLEERLTWLSCDLLKAEIVLWRMENCRKYEDYMKMLNTYGDYFTTSNHQKRLDAVSAKLYKGITGEKASDFTYPDNKGKMVSLSDFRGKVVVVDVWATWCGPCRAEIPYLVKLEKEMEGKDVVFIGVSVDEQKDHKKWLEVLEKEGLEGVQLFANGRDRNGRDKIMKDYKIKGIPRFMVFDKKGNVVTIDSPRPSNPELRKLLELELRK</sequence>
<dbReference type="Pfam" id="PF00578">
    <property type="entry name" value="AhpC-TSA"/>
    <property type="match status" value="1"/>
</dbReference>
<gene>
    <name evidence="7" type="ORF">K8V05_11985</name>
</gene>
<reference evidence="7" key="2">
    <citation type="submission" date="2021-09" db="EMBL/GenBank/DDBJ databases">
        <authorList>
            <person name="Gilroy R."/>
        </authorList>
    </citation>
    <scope>NUCLEOTIDE SEQUENCE</scope>
    <source>
        <strain evidence="7">6966</strain>
    </source>
</reference>
<organism evidence="7 8">
    <name type="scientific">Butyricimonas virosa</name>
    <dbReference type="NCBI Taxonomy" id="544645"/>
    <lineage>
        <taxon>Bacteria</taxon>
        <taxon>Pseudomonadati</taxon>
        <taxon>Bacteroidota</taxon>
        <taxon>Bacteroidia</taxon>
        <taxon>Bacteroidales</taxon>
        <taxon>Odoribacteraceae</taxon>
        <taxon>Butyricimonas</taxon>
    </lineage>
</organism>
<keyword evidence="4" id="KW-0676">Redox-active center</keyword>